<feature type="region of interest" description="Disordered" evidence="11">
    <location>
        <begin position="534"/>
        <end position="571"/>
    </location>
</feature>
<evidence type="ECO:0000256" key="2">
    <source>
        <dbReference type="ARBA" id="ARBA00022448"/>
    </source>
</evidence>
<evidence type="ECO:0000256" key="3">
    <source>
        <dbReference type="ARBA" id="ARBA00022475"/>
    </source>
</evidence>
<dbReference type="GO" id="GO:0005524">
    <property type="term" value="F:ATP binding"/>
    <property type="evidence" value="ECO:0007669"/>
    <property type="project" value="UniProtKB-KW"/>
</dbReference>
<evidence type="ECO:0000259" key="14">
    <source>
        <dbReference type="PROSITE" id="PS50929"/>
    </source>
</evidence>
<keyword evidence="6" id="KW-0547">Nucleotide-binding</keyword>
<feature type="domain" description="ABC transmembrane type-1" evidence="14">
    <location>
        <begin position="1"/>
        <end position="283"/>
    </location>
</feature>
<evidence type="ECO:0000256" key="12">
    <source>
        <dbReference type="SAM" id="Phobius"/>
    </source>
</evidence>
<feature type="transmembrane region" description="Helical" evidence="12">
    <location>
        <begin position="115"/>
        <end position="135"/>
    </location>
</feature>
<dbReference type="InterPro" id="IPR003593">
    <property type="entry name" value="AAA+_ATPase"/>
</dbReference>
<dbReference type="InterPro" id="IPR036640">
    <property type="entry name" value="ABC1_TM_sf"/>
</dbReference>
<dbReference type="InterPro" id="IPR003439">
    <property type="entry name" value="ABC_transporter-like_ATP-bd"/>
</dbReference>
<keyword evidence="5 12" id="KW-0812">Transmembrane</keyword>
<dbReference type="PANTHER" id="PTHR43394:SF1">
    <property type="entry name" value="ATP-BINDING CASSETTE SUB-FAMILY B MEMBER 10, MITOCHONDRIAL"/>
    <property type="match status" value="1"/>
</dbReference>
<evidence type="ECO:0000256" key="9">
    <source>
        <dbReference type="ARBA" id="ARBA00023136"/>
    </source>
</evidence>
<dbReference type="Proteomes" id="UP000581769">
    <property type="component" value="Unassembled WGS sequence"/>
</dbReference>
<dbReference type="Pfam" id="PF00005">
    <property type="entry name" value="ABC_tran"/>
    <property type="match status" value="1"/>
</dbReference>
<dbReference type="Pfam" id="PF00664">
    <property type="entry name" value="ABC_membrane"/>
    <property type="match status" value="1"/>
</dbReference>
<dbReference type="FunFam" id="3.40.50.300:FF:000221">
    <property type="entry name" value="Multidrug ABC transporter ATP-binding protein"/>
    <property type="match status" value="1"/>
</dbReference>
<organism evidence="15 16">
    <name type="scientific">Amycolatopsis jiangsuensis</name>
    <dbReference type="NCBI Taxonomy" id="1181879"/>
    <lineage>
        <taxon>Bacteria</taxon>
        <taxon>Bacillati</taxon>
        <taxon>Actinomycetota</taxon>
        <taxon>Actinomycetes</taxon>
        <taxon>Pseudonocardiales</taxon>
        <taxon>Pseudonocardiaceae</taxon>
        <taxon>Amycolatopsis</taxon>
    </lineage>
</organism>
<dbReference type="PANTHER" id="PTHR43394">
    <property type="entry name" value="ATP-DEPENDENT PERMEASE MDL1, MITOCHONDRIAL"/>
    <property type="match status" value="1"/>
</dbReference>
<proteinExistence type="inferred from homology"/>
<evidence type="ECO:0000256" key="7">
    <source>
        <dbReference type="ARBA" id="ARBA00022840"/>
    </source>
</evidence>
<dbReference type="Gene3D" id="1.20.1560.10">
    <property type="entry name" value="ABC transporter type 1, transmembrane domain"/>
    <property type="match status" value="1"/>
</dbReference>
<dbReference type="SUPFAM" id="SSF52540">
    <property type="entry name" value="P-loop containing nucleoside triphosphate hydrolases"/>
    <property type="match status" value="1"/>
</dbReference>
<protein>
    <submittedName>
        <fullName evidence="15">ATP-binding cassette subfamily B protein</fullName>
    </submittedName>
</protein>
<gene>
    <name evidence="15" type="ORF">BJY18_007109</name>
</gene>
<keyword evidence="7 15" id="KW-0067">ATP-binding</keyword>
<dbReference type="InterPro" id="IPR011527">
    <property type="entry name" value="ABC1_TM_dom"/>
</dbReference>
<dbReference type="CDD" id="cd18564">
    <property type="entry name" value="ABC_6TM_exporter_like"/>
    <property type="match status" value="1"/>
</dbReference>
<evidence type="ECO:0000259" key="13">
    <source>
        <dbReference type="PROSITE" id="PS50893"/>
    </source>
</evidence>
<reference evidence="15 16" key="1">
    <citation type="submission" date="2020-08" db="EMBL/GenBank/DDBJ databases">
        <title>Sequencing the genomes of 1000 actinobacteria strains.</title>
        <authorList>
            <person name="Klenk H.-P."/>
        </authorList>
    </citation>
    <scope>NUCLEOTIDE SEQUENCE [LARGE SCALE GENOMIC DNA]</scope>
    <source>
        <strain evidence="15 16">DSM 45859</strain>
    </source>
</reference>
<dbReference type="AlphaFoldDB" id="A0A840J828"/>
<keyword evidence="9 12" id="KW-0472">Membrane</keyword>
<sequence>MAGALLLICSAACDSVAVSMFSTVVDSALGAGDLTALWTPATWWAGVAVLSGVFVFGGEYLTARSGERFLLRLRTRVFGHLQRFSPDFVERRRHGDLLARLTDDLDTVERFVSSGLVHVVTSLFSVIFFTCYALYLSWELALAAFVIAPLFAVITRQFARRINDRSREQRALNGELTAILGEDLANAAVVQAYNRQQSEERRLYAAGVRLLKTNVAISRLSALYSPVVHLAETVCVLGVIALGTWEVAAGRLTLGGVLAFAAILSFVYGPLQQLGQLRVMVSAATTGSERIVELLDELPSPADLPGARPLGRAEGQLRLRSVTFRYPGARRPALDQVTTEIRPGELVAITGASGAGKSTVTKLLLRFLDPDRGAVELDGVDLRALTLESLRRNVALVQQRTLLFHGTVRDNIAYGAVTTGHREVVHAAMAADAHQFIIALPNGYDTIIGEHGHGLSGGQCQRIAIARAMVANAPVLVLDEPTASLDDTTVERLLVPLRRLASGRTTLLITHDLRLTAIANRVLVMADGHVAERLPAASSPPQPIHADRGASPGGVRWSGAGDPRAGFPMSP</sequence>
<feature type="domain" description="ABC transporter" evidence="13">
    <location>
        <begin position="317"/>
        <end position="552"/>
    </location>
</feature>
<dbReference type="GO" id="GO:0005886">
    <property type="term" value="C:plasma membrane"/>
    <property type="evidence" value="ECO:0007669"/>
    <property type="project" value="UniProtKB-SubCell"/>
</dbReference>
<dbReference type="PROSITE" id="PS50893">
    <property type="entry name" value="ABC_TRANSPORTER_2"/>
    <property type="match status" value="1"/>
</dbReference>
<feature type="transmembrane region" description="Helical" evidence="12">
    <location>
        <begin position="248"/>
        <end position="268"/>
    </location>
</feature>
<keyword evidence="16" id="KW-1185">Reference proteome</keyword>
<evidence type="ECO:0000256" key="10">
    <source>
        <dbReference type="ARBA" id="ARBA00023455"/>
    </source>
</evidence>
<comment type="subcellular location">
    <subcellularLocation>
        <location evidence="1">Cell inner membrane</location>
        <topology evidence="1">Multi-pass membrane protein</topology>
    </subcellularLocation>
</comment>
<evidence type="ECO:0000256" key="4">
    <source>
        <dbReference type="ARBA" id="ARBA00022519"/>
    </source>
</evidence>
<keyword evidence="8 12" id="KW-1133">Transmembrane helix</keyword>
<keyword evidence="2" id="KW-0813">Transport</keyword>
<dbReference type="PROSITE" id="PS00211">
    <property type="entry name" value="ABC_TRANSPORTER_1"/>
    <property type="match status" value="1"/>
</dbReference>
<dbReference type="GO" id="GO:0016887">
    <property type="term" value="F:ATP hydrolysis activity"/>
    <property type="evidence" value="ECO:0007669"/>
    <property type="project" value="InterPro"/>
</dbReference>
<feature type="transmembrane region" description="Helical" evidence="12">
    <location>
        <begin position="222"/>
        <end position="242"/>
    </location>
</feature>
<keyword evidence="4" id="KW-0997">Cell inner membrane</keyword>
<dbReference type="InterPro" id="IPR039421">
    <property type="entry name" value="Type_1_exporter"/>
</dbReference>
<evidence type="ECO:0000256" key="11">
    <source>
        <dbReference type="SAM" id="MobiDB-lite"/>
    </source>
</evidence>
<comment type="caution">
    <text evidence="15">The sequence shown here is derived from an EMBL/GenBank/DDBJ whole genome shotgun (WGS) entry which is preliminary data.</text>
</comment>
<evidence type="ECO:0000256" key="1">
    <source>
        <dbReference type="ARBA" id="ARBA00004429"/>
    </source>
</evidence>
<dbReference type="Gene3D" id="3.40.50.300">
    <property type="entry name" value="P-loop containing nucleotide triphosphate hydrolases"/>
    <property type="match status" value="1"/>
</dbReference>
<dbReference type="InterPro" id="IPR017871">
    <property type="entry name" value="ABC_transporter-like_CS"/>
</dbReference>
<dbReference type="GO" id="GO:0015421">
    <property type="term" value="F:ABC-type oligopeptide transporter activity"/>
    <property type="evidence" value="ECO:0007669"/>
    <property type="project" value="TreeGrafter"/>
</dbReference>
<dbReference type="EMBL" id="JACHMG010000001">
    <property type="protein sequence ID" value="MBB4689624.1"/>
    <property type="molecule type" value="Genomic_DNA"/>
</dbReference>
<evidence type="ECO:0000256" key="5">
    <source>
        <dbReference type="ARBA" id="ARBA00022692"/>
    </source>
</evidence>
<evidence type="ECO:0000256" key="6">
    <source>
        <dbReference type="ARBA" id="ARBA00022741"/>
    </source>
</evidence>
<evidence type="ECO:0000313" key="16">
    <source>
        <dbReference type="Proteomes" id="UP000581769"/>
    </source>
</evidence>
<dbReference type="SUPFAM" id="SSF90123">
    <property type="entry name" value="ABC transporter transmembrane region"/>
    <property type="match status" value="1"/>
</dbReference>
<feature type="transmembrane region" description="Helical" evidence="12">
    <location>
        <begin position="41"/>
        <end position="62"/>
    </location>
</feature>
<dbReference type="SMART" id="SM00382">
    <property type="entry name" value="AAA"/>
    <property type="match status" value="1"/>
</dbReference>
<dbReference type="InterPro" id="IPR027417">
    <property type="entry name" value="P-loop_NTPase"/>
</dbReference>
<keyword evidence="3" id="KW-1003">Cell membrane</keyword>
<accession>A0A840J828</accession>
<comment type="similarity">
    <text evidence="10">Belongs to the ABC transporter superfamily. Siderophore-Fe(3+) uptake transporter (SIUT) (TC 3.A.1.21) family.</text>
</comment>
<dbReference type="PROSITE" id="PS50929">
    <property type="entry name" value="ABC_TM1F"/>
    <property type="match status" value="1"/>
</dbReference>
<name>A0A840J828_9PSEU</name>
<evidence type="ECO:0000313" key="15">
    <source>
        <dbReference type="EMBL" id="MBB4689624.1"/>
    </source>
</evidence>
<evidence type="ECO:0000256" key="8">
    <source>
        <dbReference type="ARBA" id="ARBA00022989"/>
    </source>
</evidence>
<feature type="transmembrane region" description="Helical" evidence="12">
    <location>
        <begin position="141"/>
        <end position="159"/>
    </location>
</feature>